<protein>
    <recommendedName>
        <fullName evidence="4">Yip1 domain-containing protein</fullName>
    </recommendedName>
</protein>
<evidence type="ECO:0000256" key="1">
    <source>
        <dbReference type="SAM" id="Phobius"/>
    </source>
</evidence>
<evidence type="ECO:0000313" key="3">
    <source>
        <dbReference type="Proteomes" id="UP000194450"/>
    </source>
</evidence>
<sequence>MFKLPDDIKKNNYLGIAWLAAMLNIFFYLPIGIILVMLSVMAPEAPTESAVGTLSQTWNYIGAIFSLVVWVASLVYLVMNSRFSTGDFKTAFRYSVIPVVGLAVAAAGIVAGFFVFLVNSVLIAI</sequence>
<feature type="transmembrane region" description="Helical" evidence="1">
    <location>
        <begin position="91"/>
        <end position="118"/>
    </location>
</feature>
<organism evidence="2 3">
    <name type="scientific">Pseudidiomarina planktonica</name>
    <dbReference type="NCBI Taxonomy" id="1323738"/>
    <lineage>
        <taxon>Bacteria</taxon>
        <taxon>Pseudomonadati</taxon>
        <taxon>Pseudomonadota</taxon>
        <taxon>Gammaproteobacteria</taxon>
        <taxon>Alteromonadales</taxon>
        <taxon>Idiomarinaceae</taxon>
        <taxon>Pseudidiomarina</taxon>
    </lineage>
</organism>
<proteinExistence type="predicted"/>
<feature type="transmembrane region" description="Helical" evidence="1">
    <location>
        <begin position="12"/>
        <end position="38"/>
    </location>
</feature>
<keyword evidence="3" id="KW-1185">Reference proteome</keyword>
<dbReference type="OrthoDB" id="9993176at2"/>
<dbReference type="AlphaFoldDB" id="A0A1Y6F121"/>
<keyword evidence="1" id="KW-0472">Membrane</keyword>
<dbReference type="Proteomes" id="UP000194450">
    <property type="component" value="Unassembled WGS sequence"/>
</dbReference>
<reference evidence="3" key="1">
    <citation type="submission" date="2017-04" db="EMBL/GenBank/DDBJ databases">
        <authorList>
            <person name="Varghese N."/>
            <person name="Submissions S."/>
        </authorList>
    </citation>
    <scope>NUCLEOTIDE SEQUENCE [LARGE SCALE GENOMIC DNA]</scope>
</reference>
<keyword evidence="1" id="KW-1133">Transmembrane helix</keyword>
<dbReference type="EMBL" id="FXWH01000001">
    <property type="protein sequence ID" value="SMQ66163.1"/>
    <property type="molecule type" value="Genomic_DNA"/>
</dbReference>
<gene>
    <name evidence="2" type="ORF">SAMN06297229_1455</name>
</gene>
<evidence type="ECO:0008006" key="4">
    <source>
        <dbReference type="Google" id="ProtNLM"/>
    </source>
</evidence>
<feature type="transmembrane region" description="Helical" evidence="1">
    <location>
        <begin position="58"/>
        <end position="79"/>
    </location>
</feature>
<accession>A0A1Y6F121</accession>
<keyword evidence="1" id="KW-0812">Transmembrane</keyword>
<dbReference type="RefSeq" id="WP_086434521.1">
    <property type="nucleotide sequence ID" value="NZ_FXWH01000001.1"/>
</dbReference>
<evidence type="ECO:0000313" key="2">
    <source>
        <dbReference type="EMBL" id="SMQ66163.1"/>
    </source>
</evidence>
<name>A0A1Y6F121_9GAMM</name>